<accession>A0ABR1FSF6</accession>
<dbReference type="PANTHER" id="PTHR45783">
    <property type="entry name" value="KINESIN LIGHT CHAIN"/>
    <property type="match status" value="1"/>
</dbReference>
<reference evidence="10 11" key="1">
    <citation type="submission" date="2024-03" db="EMBL/GenBank/DDBJ databases">
        <title>Aureococcus anophagefferens CCMP1851 and Kratosvirus quantuckense: Draft genome of a second virus-susceptible host strain in the model system.</title>
        <authorList>
            <person name="Chase E."/>
            <person name="Truchon A.R."/>
            <person name="Schepens W."/>
            <person name="Wilhelm S.W."/>
        </authorList>
    </citation>
    <scope>NUCLEOTIDE SEQUENCE [LARGE SCALE GENOMIC DNA]</scope>
    <source>
        <strain evidence="10 11">CCMP1851</strain>
    </source>
</reference>
<proteinExistence type="inferred from homology"/>
<keyword evidence="11" id="KW-1185">Reference proteome</keyword>
<keyword evidence="6" id="KW-0802">TPR repeat</keyword>
<evidence type="ECO:0000256" key="3">
    <source>
        <dbReference type="ARBA" id="ARBA00022490"/>
    </source>
</evidence>
<evidence type="ECO:0000256" key="4">
    <source>
        <dbReference type="ARBA" id="ARBA00022701"/>
    </source>
</evidence>
<keyword evidence="5" id="KW-0677">Repeat</keyword>
<keyword evidence="8" id="KW-0505">Motor protein</keyword>
<evidence type="ECO:0000256" key="6">
    <source>
        <dbReference type="ARBA" id="ARBA00022803"/>
    </source>
</evidence>
<organism evidence="10 11">
    <name type="scientific">Aureococcus anophagefferens</name>
    <name type="common">Harmful bloom alga</name>
    <dbReference type="NCBI Taxonomy" id="44056"/>
    <lineage>
        <taxon>Eukaryota</taxon>
        <taxon>Sar</taxon>
        <taxon>Stramenopiles</taxon>
        <taxon>Ochrophyta</taxon>
        <taxon>Pelagophyceae</taxon>
        <taxon>Pelagomonadales</taxon>
        <taxon>Pelagomonadaceae</taxon>
        <taxon>Aureococcus</taxon>
    </lineage>
</organism>
<evidence type="ECO:0000256" key="1">
    <source>
        <dbReference type="ARBA" id="ARBA00004245"/>
    </source>
</evidence>
<dbReference type="SMART" id="SM00028">
    <property type="entry name" value="TPR"/>
    <property type="match status" value="9"/>
</dbReference>
<keyword evidence="7" id="KW-0175">Coiled coil</keyword>
<gene>
    <name evidence="10" type="ORF">SO694_00096097</name>
</gene>
<dbReference type="Pfam" id="PF13424">
    <property type="entry name" value="TPR_12"/>
    <property type="match status" value="5"/>
</dbReference>
<dbReference type="InterPro" id="IPR011990">
    <property type="entry name" value="TPR-like_helical_dom_sf"/>
</dbReference>
<dbReference type="PANTHER" id="PTHR45783:SF3">
    <property type="entry name" value="KINESIN LIGHT CHAIN"/>
    <property type="match status" value="1"/>
</dbReference>
<keyword evidence="3" id="KW-0963">Cytoplasm</keyword>
<evidence type="ECO:0000256" key="8">
    <source>
        <dbReference type="ARBA" id="ARBA00023175"/>
    </source>
</evidence>
<dbReference type="Gene3D" id="1.25.40.10">
    <property type="entry name" value="Tetratricopeptide repeat domain"/>
    <property type="match status" value="3"/>
</dbReference>
<evidence type="ECO:0000313" key="11">
    <source>
        <dbReference type="Proteomes" id="UP001363151"/>
    </source>
</evidence>
<evidence type="ECO:0000256" key="9">
    <source>
        <dbReference type="ARBA" id="ARBA00023212"/>
    </source>
</evidence>
<comment type="caution">
    <text evidence="10">The sequence shown here is derived from an EMBL/GenBank/DDBJ whole genome shotgun (WGS) entry which is preliminary data.</text>
</comment>
<evidence type="ECO:0000313" key="10">
    <source>
        <dbReference type="EMBL" id="KAK7237339.1"/>
    </source>
</evidence>
<dbReference type="SUPFAM" id="SSF48452">
    <property type="entry name" value="TPR-like"/>
    <property type="match status" value="2"/>
</dbReference>
<dbReference type="Proteomes" id="UP001363151">
    <property type="component" value="Unassembled WGS sequence"/>
</dbReference>
<evidence type="ECO:0000256" key="7">
    <source>
        <dbReference type="ARBA" id="ARBA00023054"/>
    </source>
</evidence>
<dbReference type="InterPro" id="IPR002151">
    <property type="entry name" value="Kinesin_light"/>
</dbReference>
<evidence type="ECO:0000256" key="2">
    <source>
        <dbReference type="ARBA" id="ARBA00009622"/>
    </source>
</evidence>
<comment type="subcellular location">
    <subcellularLocation>
        <location evidence="1">Cytoplasm</location>
        <location evidence="1">Cytoskeleton</location>
    </subcellularLocation>
</comment>
<comment type="similarity">
    <text evidence="2">Belongs to the kinesin light chain family.</text>
</comment>
<keyword evidence="4" id="KW-0493">Microtubule</keyword>
<name>A0ABR1FSF6_AURAN</name>
<keyword evidence="9" id="KW-0206">Cytoskeleton</keyword>
<sequence>MGAGASAERPPPLKMNERDVRLRLGVAYDETCASGRLEHVAEVRGLFHRMFFDNVVAFNKCVAAFAAADARLTGAAAAIPWAPVDKRGVYANVGDGWRQRAFDAKPVASLDDLFAVAARAREPFLATIEAALDRSNVTGVTLEAAELKPRKRAAEKLAEGGGRDPSAVFDVVRCAVVCDDEAALVAVHRAFTFDETVEIVRVKNRFTDATFTGWRDVLVSVSVPIVNEHLASQHLCEVQLVLESYTDVEDECDALALRDYFAPYLGRGVDARKRRSRVALLTALPLRVVSALSTTESLVTKLCREFDDDAIQLQNLVDLLATMSELSHAAAARRRIDVLEHTMGGGLGAEARSVELLFKKALELKEKQYGPDHPATAASCADLAALLCGQLKFRGAEDWSRRALDIRVNALGKESPEVADSLDNLALILRAGGRVNEAEPLLRRSLGIREARWPDDHADVAISLSNLAGALRDLGRCADAEPLSRRALDVRRRLLEPDHQDLGVSLANLAGILTLRGRYADAEPLYREALAIYERRFGADSAHVGRALHNLANLLRADGRYGEARPAVDRALAIKEAALGPEHPDVAATLECVGALALATGRPGDAEPALDRCLRIRTKRFGPDHADVGSTLRHLSALHRSRKDYDRAEPLARRCLEIAEASRPAAHPEVAAALDALAHVLKATARSQEAEWKYERALKIREELFGGDSDGVASSLCHLAVLQQEQEQYADAEDLFRRCVEIKELRHGKDHVSIAPTLNNIGALTSRQGHGAKAESAYKRALAIFERHHGEDSVKLVPTLFNLCMLYDARSDTEGALPFVERAGGLACRSLPDGHPTRRRVLLLRDSLRRKHAGRAY</sequence>
<protein>
    <submittedName>
        <fullName evidence="10">Uncharacterized protein</fullName>
    </submittedName>
</protein>
<dbReference type="EMBL" id="JBBJCI010000252">
    <property type="protein sequence ID" value="KAK7237339.1"/>
    <property type="molecule type" value="Genomic_DNA"/>
</dbReference>
<dbReference type="InterPro" id="IPR019734">
    <property type="entry name" value="TPR_rpt"/>
</dbReference>
<dbReference type="Pfam" id="PF13374">
    <property type="entry name" value="TPR_10"/>
    <property type="match status" value="1"/>
</dbReference>
<evidence type="ECO:0000256" key="5">
    <source>
        <dbReference type="ARBA" id="ARBA00022737"/>
    </source>
</evidence>